<keyword evidence="3" id="KW-1185">Reference proteome</keyword>
<evidence type="ECO:0000313" key="2">
    <source>
        <dbReference type="EMBL" id="GAA4032831.1"/>
    </source>
</evidence>
<evidence type="ECO:0000256" key="1">
    <source>
        <dbReference type="SAM" id="SignalP"/>
    </source>
</evidence>
<protein>
    <recommendedName>
        <fullName evidence="4">TonB-dependent receptor plug domain-containing protein</fullName>
    </recommendedName>
</protein>
<feature type="chain" id="PRO_5045277618" description="TonB-dependent receptor plug domain-containing protein" evidence="1">
    <location>
        <begin position="18"/>
        <end position="156"/>
    </location>
</feature>
<dbReference type="RefSeq" id="WP_345052716.1">
    <property type="nucleotide sequence ID" value="NZ_BAABDK010000013.1"/>
</dbReference>
<dbReference type="SUPFAM" id="SSF49464">
    <property type="entry name" value="Carboxypeptidase regulatory domain-like"/>
    <property type="match status" value="1"/>
</dbReference>
<accession>A0ABP7TXQ3</accession>
<dbReference type="EMBL" id="BAABDK010000013">
    <property type="protein sequence ID" value="GAA4032831.1"/>
    <property type="molecule type" value="Genomic_DNA"/>
</dbReference>
<dbReference type="Pfam" id="PF13715">
    <property type="entry name" value="CarbopepD_reg_2"/>
    <property type="match status" value="1"/>
</dbReference>
<evidence type="ECO:0000313" key="3">
    <source>
        <dbReference type="Proteomes" id="UP001501469"/>
    </source>
</evidence>
<keyword evidence="1" id="KW-0732">Signal</keyword>
<dbReference type="Proteomes" id="UP001501469">
    <property type="component" value="Unassembled WGS sequence"/>
</dbReference>
<evidence type="ECO:0008006" key="4">
    <source>
        <dbReference type="Google" id="ProtNLM"/>
    </source>
</evidence>
<dbReference type="Gene3D" id="2.60.40.1120">
    <property type="entry name" value="Carboxypeptidase-like, regulatory domain"/>
    <property type="match status" value="1"/>
</dbReference>
<reference evidence="3" key="1">
    <citation type="journal article" date="2019" name="Int. J. Syst. Evol. Microbiol.">
        <title>The Global Catalogue of Microorganisms (GCM) 10K type strain sequencing project: providing services to taxonomists for standard genome sequencing and annotation.</title>
        <authorList>
            <consortium name="The Broad Institute Genomics Platform"/>
            <consortium name="The Broad Institute Genome Sequencing Center for Infectious Disease"/>
            <person name="Wu L."/>
            <person name="Ma J."/>
        </authorList>
    </citation>
    <scope>NUCLEOTIDE SEQUENCE [LARGE SCALE GENOMIC DNA]</scope>
    <source>
        <strain evidence="3">JCM 17225</strain>
    </source>
</reference>
<feature type="signal peptide" evidence="1">
    <location>
        <begin position="1"/>
        <end position="17"/>
    </location>
</feature>
<proteinExistence type="predicted"/>
<dbReference type="InterPro" id="IPR008969">
    <property type="entry name" value="CarboxyPept-like_regulatory"/>
</dbReference>
<comment type="caution">
    <text evidence="2">The sequence shown here is derived from an EMBL/GenBank/DDBJ whole genome shotgun (WGS) entry which is preliminary data.</text>
</comment>
<gene>
    <name evidence="2" type="ORF">GCM10022409_16400</name>
</gene>
<sequence length="156" mass="16770">MMRTALLFFATACLAAAAPVANGQAMLASNVSLPTTSYSPPSEPTVVILGRITTPDGPLPGAVVTLVSTKQMAVTNSEGEFQFTVPAGSRTLQAVVSFAGYADERLTLNADNAESTATLADEQTIPLARRQQLKFYLKTARKEAKRDLREVHRNMR</sequence>
<name>A0ABP7TXQ3_9BACT</name>
<organism evidence="2 3">
    <name type="scientific">Hymenobacter glaciei</name>
    <dbReference type="NCBI Taxonomy" id="877209"/>
    <lineage>
        <taxon>Bacteria</taxon>
        <taxon>Pseudomonadati</taxon>
        <taxon>Bacteroidota</taxon>
        <taxon>Cytophagia</taxon>
        <taxon>Cytophagales</taxon>
        <taxon>Hymenobacteraceae</taxon>
        <taxon>Hymenobacter</taxon>
    </lineage>
</organism>